<evidence type="ECO:0000256" key="1">
    <source>
        <dbReference type="SAM" id="MobiDB-lite"/>
    </source>
</evidence>
<dbReference type="AlphaFoldDB" id="A0A218YUE3"/>
<name>A0A218YUE3_9HELO</name>
<feature type="region of interest" description="Disordered" evidence="1">
    <location>
        <begin position="69"/>
        <end position="97"/>
    </location>
</feature>
<dbReference type="InterPro" id="IPR054505">
    <property type="entry name" value="Myb_DNA-bind_8"/>
</dbReference>
<evidence type="ECO:0000313" key="3">
    <source>
        <dbReference type="EMBL" id="OWO98652.1"/>
    </source>
</evidence>
<sequence length="399" mass="44166">MLLRAGGVGVQNHGANVNTFTACSQAPFVHHAFQIGRNPAQELELAIERSSTLRSSAVELFSNRRLQQSTSPAVETRLEASPTRSPRSSPFLPFLPSKRRETGTLASLRRTQVMPTESAITRLLYAILSQKCLKDIDWNQVARDPILCQEITNGHAARMRYSRFKKQMDTANGIPSPSTPRKPRKNRVEKSQPQTRSPKKEREREREREREKERKRAKEEKGVKRERDGSEREGTAESELDVIYGMGLGDDPDSKLGLGGAMGMGMGNSTPHDMDMGIDMEMAPIKRERKPSHHAHDHTRTHAHALQPPPPYAYYDDVPGLLPLGGSVTDFGFGFGIAGGAGMGLAGDPYPYDSHGVEALCGWGSSAGGEQEQEQGHDPVTDSRVVKKEERCEEGYRLL</sequence>
<comment type="caution">
    <text evidence="3">The sequence shown here is derived from an EMBL/GenBank/DDBJ whole genome shotgun (WGS) entry which is preliminary data.</text>
</comment>
<feature type="compositionally biased region" description="Basic and acidic residues" evidence="1">
    <location>
        <begin position="198"/>
        <end position="235"/>
    </location>
</feature>
<feature type="region of interest" description="Disordered" evidence="1">
    <location>
        <begin position="363"/>
        <end position="388"/>
    </location>
</feature>
<protein>
    <recommendedName>
        <fullName evidence="2">Myb-like DNA-binding domain-containing protein</fullName>
    </recommendedName>
</protein>
<accession>A0A218YUE3</accession>
<dbReference type="Pfam" id="PF22980">
    <property type="entry name" value="Myb_DNA-bind_8"/>
    <property type="match status" value="1"/>
</dbReference>
<evidence type="ECO:0000259" key="2">
    <source>
        <dbReference type="Pfam" id="PF22980"/>
    </source>
</evidence>
<dbReference type="Proteomes" id="UP000242519">
    <property type="component" value="Unassembled WGS sequence"/>
</dbReference>
<feature type="region of interest" description="Disordered" evidence="1">
    <location>
        <begin position="165"/>
        <end position="244"/>
    </location>
</feature>
<feature type="compositionally biased region" description="Low complexity" evidence="1">
    <location>
        <begin position="81"/>
        <end position="96"/>
    </location>
</feature>
<organism evidence="3 4">
    <name type="scientific">Diplocarpon coronariae</name>
    <dbReference type="NCBI Taxonomy" id="2795749"/>
    <lineage>
        <taxon>Eukaryota</taxon>
        <taxon>Fungi</taxon>
        <taxon>Dikarya</taxon>
        <taxon>Ascomycota</taxon>
        <taxon>Pezizomycotina</taxon>
        <taxon>Leotiomycetes</taxon>
        <taxon>Helotiales</taxon>
        <taxon>Drepanopezizaceae</taxon>
        <taxon>Diplocarpon</taxon>
    </lineage>
</organism>
<dbReference type="OrthoDB" id="3944408at2759"/>
<feature type="compositionally biased region" description="Basic and acidic residues" evidence="1">
    <location>
        <begin position="374"/>
        <end position="388"/>
    </location>
</feature>
<feature type="compositionally biased region" description="Basic residues" evidence="1">
    <location>
        <begin position="290"/>
        <end position="303"/>
    </location>
</feature>
<dbReference type="InParanoid" id="A0A218YUE3"/>
<feature type="region of interest" description="Disordered" evidence="1">
    <location>
        <begin position="290"/>
        <end position="310"/>
    </location>
</feature>
<keyword evidence="4" id="KW-1185">Reference proteome</keyword>
<dbReference type="EMBL" id="MZNU01000384">
    <property type="protein sequence ID" value="OWO98652.1"/>
    <property type="molecule type" value="Genomic_DNA"/>
</dbReference>
<reference evidence="3 4" key="1">
    <citation type="submission" date="2017-04" db="EMBL/GenBank/DDBJ databases">
        <title>Draft genome sequence of Marssonina coronaria NL1: causal agent of apple blotch.</title>
        <authorList>
            <person name="Cheng Q."/>
        </authorList>
    </citation>
    <scope>NUCLEOTIDE SEQUENCE [LARGE SCALE GENOMIC DNA]</scope>
    <source>
        <strain evidence="3 4">NL1</strain>
    </source>
</reference>
<dbReference type="STRING" id="503106.A0A218YUE3"/>
<dbReference type="PROSITE" id="PS51257">
    <property type="entry name" value="PROKAR_LIPOPROTEIN"/>
    <property type="match status" value="1"/>
</dbReference>
<evidence type="ECO:0000313" key="4">
    <source>
        <dbReference type="Proteomes" id="UP000242519"/>
    </source>
</evidence>
<gene>
    <name evidence="3" type="ORF">B2J93_5809</name>
</gene>
<proteinExistence type="predicted"/>
<feature type="domain" description="Myb-like DNA-binding" evidence="2">
    <location>
        <begin position="121"/>
        <end position="169"/>
    </location>
</feature>